<dbReference type="PANTHER" id="PTHR16301:SF20">
    <property type="entry name" value="IMPACT FAMILY MEMBER YIGZ"/>
    <property type="match status" value="1"/>
</dbReference>
<accession>A0A1E7F1E8</accession>
<dbReference type="InterPro" id="IPR001498">
    <property type="entry name" value="Impact_N"/>
</dbReference>
<dbReference type="EMBL" id="KV784366">
    <property type="protein sequence ID" value="OEU11934.1"/>
    <property type="molecule type" value="Genomic_DNA"/>
</dbReference>
<protein>
    <submittedName>
        <fullName evidence="4">UPF0029-domain-containing protein</fullName>
    </submittedName>
</protein>
<dbReference type="AlphaFoldDB" id="A0A1E7F1E8"/>
<dbReference type="InParanoid" id="A0A1E7F1E8"/>
<name>A0A1E7F1E8_9STRA</name>
<evidence type="ECO:0000259" key="3">
    <source>
        <dbReference type="Pfam" id="PF01205"/>
    </source>
</evidence>
<dbReference type="OrthoDB" id="10262814at2759"/>
<dbReference type="SUPFAM" id="SSF54211">
    <property type="entry name" value="Ribosomal protein S5 domain 2-like"/>
    <property type="match status" value="1"/>
</dbReference>
<feature type="compositionally biased region" description="Polar residues" evidence="2">
    <location>
        <begin position="1"/>
        <end position="13"/>
    </location>
</feature>
<keyword evidence="5" id="KW-1185">Reference proteome</keyword>
<dbReference type="PANTHER" id="PTHR16301">
    <property type="entry name" value="IMPACT-RELATED"/>
    <property type="match status" value="1"/>
</dbReference>
<dbReference type="Proteomes" id="UP000095751">
    <property type="component" value="Unassembled WGS sequence"/>
</dbReference>
<sequence length="288" mass="31501">MTTLQFDATSSARRNFHQKNDNASSSQSALFSSSSSSLEAVAGIESIPAEIQRTLAKQPIIISPNDESSESNNDDANTPNNNKLPYYIYESEQTIKKSRFIGLARYANNWHDALEFINEIKTKVHPKARHWCFAYRGSIISGGSGSGSGKRASDDGEPTGTAGQPILNSLKTEGNLIDVVVIVIRYSGGIKLGAGGLIRAYGGTARQVLQENTQHQLIIIPKQTLVIENLQPKYVGQLYDIASKYNAAIISSNDSNNFNNFNLICDCDIVQTIKERLLDSTRGSITIR</sequence>
<proteinExistence type="inferred from homology"/>
<dbReference type="InterPro" id="IPR036956">
    <property type="entry name" value="Impact_N_sf"/>
</dbReference>
<dbReference type="GO" id="GO:0006446">
    <property type="term" value="P:regulation of translational initiation"/>
    <property type="evidence" value="ECO:0007669"/>
    <property type="project" value="TreeGrafter"/>
</dbReference>
<gene>
    <name evidence="4" type="ORF">FRACYDRAFT_245058</name>
</gene>
<dbReference type="InterPro" id="IPR023582">
    <property type="entry name" value="Impact"/>
</dbReference>
<evidence type="ECO:0000313" key="4">
    <source>
        <dbReference type="EMBL" id="OEU11934.1"/>
    </source>
</evidence>
<feature type="domain" description="Impact N-terminal" evidence="3">
    <location>
        <begin position="96"/>
        <end position="209"/>
    </location>
</feature>
<organism evidence="4 5">
    <name type="scientific">Fragilariopsis cylindrus CCMP1102</name>
    <dbReference type="NCBI Taxonomy" id="635003"/>
    <lineage>
        <taxon>Eukaryota</taxon>
        <taxon>Sar</taxon>
        <taxon>Stramenopiles</taxon>
        <taxon>Ochrophyta</taxon>
        <taxon>Bacillariophyta</taxon>
        <taxon>Bacillariophyceae</taxon>
        <taxon>Bacillariophycidae</taxon>
        <taxon>Bacillariales</taxon>
        <taxon>Bacillariaceae</taxon>
        <taxon>Fragilariopsis</taxon>
    </lineage>
</organism>
<dbReference type="GO" id="GO:0005737">
    <property type="term" value="C:cytoplasm"/>
    <property type="evidence" value="ECO:0007669"/>
    <property type="project" value="TreeGrafter"/>
</dbReference>
<feature type="region of interest" description="Disordered" evidence="2">
    <location>
        <begin position="143"/>
        <end position="165"/>
    </location>
</feature>
<feature type="region of interest" description="Disordered" evidence="2">
    <location>
        <begin position="63"/>
        <end position="82"/>
    </location>
</feature>
<dbReference type="Gene3D" id="3.30.230.30">
    <property type="entry name" value="Impact, N-terminal domain"/>
    <property type="match status" value="1"/>
</dbReference>
<dbReference type="Pfam" id="PF01205">
    <property type="entry name" value="Impact_N"/>
    <property type="match status" value="1"/>
</dbReference>
<dbReference type="InterPro" id="IPR020568">
    <property type="entry name" value="Ribosomal_Su5_D2-typ_SF"/>
</dbReference>
<evidence type="ECO:0000313" key="5">
    <source>
        <dbReference type="Proteomes" id="UP000095751"/>
    </source>
</evidence>
<feature type="region of interest" description="Disordered" evidence="2">
    <location>
        <begin position="1"/>
        <end position="29"/>
    </location>
</feature>
<evidence type="ECO:0000256" key="1">
    <source>
        <dbReference type="ARBA" id="ARBA00007665"/>
    </source>
</evidence>
<evidence type="ECO:0000256" key="2">
    <source>
        <dbReference type="SAM" id="MobiDB-lite"/>
    </source>
</evidence>
<dbReference type="KEGG" id="fcy:FRACYDRAFT_245058"/>
<comment type="similarity">
    <text evidence="1">Belongs to the IMPACT family.</text>
</comment>
<reference evidence="4 5" key="1">
    <citation type="submission" date="2016-09" db="EMBL/GenBank/DDBJ databases">
        <title>Extensive genetic diversity and differential bi-allelic expression allows diatom success in the polar Southern Ocean.</title>
        <authorList>
            <consortium name="DOE Joint Genome Institute"/>
            <person name="Mock T."/>
            <person name="Otillar R.P."/>
            <person name="Strauss J."/>
            <person name="Dupont C."/>
            <person name="Frickenhaus S."/>
            <person name="Maumus F."/>
            <person name="Mcmullan M."/>
            <person name="Sanges R."/>
            <person name="Schmutz J."/>
            <person name="Toseland A."/>
            <person name="Valas R."/>
            <person name="Veluchamy A."/>
            <person name="Ward B.J."/>
            <person name="Allen A."/>
            <person name="Barry K."/>
            <person name="Falciatore A."/>
            <person name="Ferrante M."/>
            <person name="Fortunato A.E."/>
            <person name="Gloeckner G."/>
            <person name="Gruber A."/>
            <person name="Hipkin R."/>
            <person name="Janech M."/>
            <person name="Kroth P."/>
            <person name="Leese F."/>
            <person name="Lindquist E."/>
            <person name="Lyon B.R."/>
            <person name="Martin J."/>
            <person name="Mayer C."/>
            <person name="Parker M."/>
            <person name="Quesneville H."/>
            <person name="Raymond J."/>
            <person name="Uhlig C."/>
            <person name="Valentin K.U."/>
            <person name="Worden A.Z."/>
            <person name="Armbrust E.V."/>
            <person name="Bowler C."/>
            <person name="Green B."/>
            <person name="Moulton V."/>
            <person name="Van Oosterhout C."/>
            <person name="Grigoriev I."/>
        </authorList>
    </citation>
    <scope>NUCLEOTIDE SEQUENCE [LARGE SCALE GENOMIC DNA]</scope>
    <source>
        <strain evidence="4 5">CCMP1102</strain>
    </source>
</reference>